<protein>
    <submittedName>
        <fullName evidence="2">Uncharacterized protein</fullName>
    </submittedName>
</protein>
<reference evidence="3" key="1">
    <citation type="submission" date="2022-10" db="EMBL/GenBank/DDBJ databases">
        <title>Genome assembly of Pristionchus species.</title>
        <authorList>
            <person name="Yoshida K."/>
            <person name="Sommer R.J."/>
        </authorList>
    </citation>
    <scope>NUCLEOTIDE SEQUENCE [LARGE SCALE GENOMIC DNA]</scope>
    <source>
        <strain evidence="3">RS5460</strain>
    </source>
</reference>
<comment type="caution">
    <text evidence="2">The sequence shown here is derived from an EMBL/GenBank/DDBJ whole genome shotgun (WGS) entry which is preliminary data.</text>
</comment>
<keyword evidence="1" id="KW-0812">Transmembrane</keyword>
<sequence>MWKNKHNVNDYDNSERMWVANRRIRSIASCKCSAFSLVGPNLSIARVKCSSSSSHSLSCSGSNGTVSFLLNCCTNRISSIRVTRIAYFLSNFPLILSYAIMNSFMVAISGERGCDIAKRPRHCPLPESRSTRQHVDTIAECAAACQISYRCSSHIDNLQ</sequence>
<name>A0AAN5DE86_9BILA</name>
<dbReference type="EMBL" id="BTRK01000006">
    <property type="protein sequence ID" value="GMR61519.1"/>
    <property type="molecule type" value="Genomic_DNA"/>
</dbReference>
<organism evidence="2 3">
    <name type="scientific">Pristionchus mayeri</name>
    <dbReference type="NCBI Taxonomy" id="1317129"/>
    <lineage>
        <taxon>Eukaryota</taxon>
        <taxon>Metazoa</taxon>
        <taxon>Ecdysozoa</taxon>
        <taxon>Nematoda</taxon>
        <taxon>Chromadorea</taxon>
        <taxon>Rhabditida</taxon>
        <taxon>Rhabditina</taxon>
        <taxon>Diplogasteromorpha</taxon>
        <taxon>Diplogasteroidea</taxon>
        <taxon>Neodiplogasteridae</taxon>
        <taxon>Pristionchus</taxon>
    </lineage>
</organism>
<evidence type="ECO:0000256" key="1">
    <source>
        <dbReference type="SAM" id="Phobius"/>
    </source>
</evidence>
<proteinExistence type="predicted"/>
<evidence type="ECO:0000313" key="2">
    <source>
        <dbReference type="EMBL" id="GMR61519.1"/>
    </source>
</evidence>
<evidence type="ECO:0000313" key="3">
    <source>
        <dbReference type="Proteomes" id="UP001328107"/>
    </source>
</evidence>
<keyword evidence="1" id="KW-0472">Membrane</keyword>
<dbReference type="AlphaFoldDB" id="A0AAN5DE86"/>
<keyword evidence="1" id="KW-1133">Transmembrane helix</keyword>
<accession>A0AAN5DE86</accession>
<dbReference type="Proteomes" id="UP001328107">
    <property type="component" value="Unassembled WGS sequence"/>
</dbReference>
<gene>
    <name evidence="2" type="ORF">PMAYCL1PPCAC_31714</name>
</gene>
<keyword evidence="3" id="KW-1185">Reference proteome</keyword>
<feature type="transmembrane region" description="Helical" evidence="1">
    <location>
        <begin position="85"/>
        <end position="108"/>
    </location>
</feature>